<dbReference type="Proteomes" id="UP001183619">
    <property type="component" value="Unassembled WGS sequence"/>
</dbReference>
<accession>A0ABU2B7C9</accession>
<protein>
    <submittedName>
        <fullName evidence="1">Uncharacterized protein</fullName>
    </submittedName>
</protein>
<comment type="caution">
    <text evidence="1">The sequence shown here is derived from an EMBL/GenBank/DDBJ whole genome shotgun (WGS) entry which is preliminary data.</text>
</comment>
<evidence type="ECO:0000313" key="1">
    <source>
        <dbReference type="EMBL" id="MDR7354512.1"/>
    </source>
</evidence>
<organism evidence="1 2">
    <name type="scientific">Corynebacterium felinum</name>
    <dbReference type="NCBI Taxonomy" id="131318"/>
    <lineage>
        <taxon>Bacteria</taxon>
        <taxon>Bacillati</taxon>
        <taxon>Actinomycetota</taxon>
        <taxon>Actinomycetes</taxon>
        <taxon>Mycobacteriales</taxon>
        <taxon>Corynebacteriaceae</taxon>
        <taxon>Corynebacterium</taxon>
    </lineage>
</organism>
<dbReference type="RefSeq" id="WP_277103163.1">
    <property type="nucleotide sequence ID" value="NZ_BAAAJS010000066.1"/>
</dbReference>
<dbReference type="EMBL" id="JAVDYF010000001">
    <property type="protein sequence ID" value="MDR7354512.1"/>
    <property type="molecule type" value="Genomic_DNA"/>
</dbReference>
<gene>
    <name evidence="1" type="ORF">J2S37_001050</name>
</gene>
<sequence>MSRQEWEFLDSSEKEKQHCMMVRELVENDLQPVFADHDIEFEWDGEIAGAMLIKNCDYFAPVR</sequence>
<evidence type="ECO:0000313" key="2">
    <source>
        <dbReference type="Proteomes" id="UP001183619"/>
    </source>
</evidence>
<keyword evidence="2" id="KW-1185">Reference proteome</keyword>
<proteinExistence type="predicted"/>
<reference evidence="1 2" key="1">
    <citation type="submission" date="2023-07" db="EMBL/GenBank/DDBJ databases">
        <title>Sequencing the genomes of 1000 actinobacteria strains.</title>
        <authorList>
            <person name="Klenk H.-P."/>
        </authorList>
    </citation>
    <scope>NUCLEOTIDE SEQUENCE [LARGE SCALE GENOMIC DNA]</scope>
    <source>
        <strain evidence="1 2">DSM 44508</strain>
    </source>
</reference>
<name>A0ABU2B7C9_9CORY</name>